<comment type="catalytic activity">
    <reaction evidence="7 8">
        <text>(R)-pantoate + beta-alanine + ATP = (R)-pantothenate + AMP + diphosphate + H(+)</text>
        <dbReference type="Rhea" id="RHEA:10912"/>
        <dbReference type="ChEBI" id="CHEBI:15378"/>
        <dbReference type="ChEBI" id="CHEBI:15980"/>
        <dbReference type="ChEBI" id="CHEBI:29032"/>
        <dbReference type="ChEBI" id="CHEBI:30616"/>
        <dbReference type="ChEBI" id="CHEBI:33019"/>
        <dbReference type="ChEBI" id="CHEBI:57966"/>
        <dbReference type="ChEBI" id="CHEBI:456215"/>
        <dbReference type="EC" id="6.3.2.1"/>
    </reaction>
</comment>
<proteinExistence type="inferred from homology"/>
<comment type="subcellular location">
    <subcellularLocation>
        <location evidence="8">Cytoplasm</location>
    </subcellularLocation>
</comment>
<gene>
    <name evidence="8 9" type="primary">panC</name>
    <name evidence="9" type="ORF">ACFSC9_05880</name>
</gene>
<dbReference type="InterPro" id="IPR003721">
    <property type="entry name" value="Pantoate_ligase"/>
</dbReference>
<dbReference type="InterPro" id="IPR042176">
    <property type="entry name" value="Pantoate_ligase_C"/>
</dbReference>
<evidence type="ECO:0000256" key="2">
    <source>
        <dbReference type="ARBA" id="ARBA00009256"/>
    </source>
</evidence>
<keyword evidence="4 8" id="KW-0566">Pantothenate biosynthesis</keyword>
<keyword evidence="6 8" id="KW-0067">ATP-binding</keyword>
<feature type="binding site" evidence="8">
    <location>
        <begin position="190"/>
        <end position="193"/>
    </location>
    <ligand>
        <name>ATP</name>
        <dbReference type="ChEBI" id="CHEBI:30616"/>
    </ligand>
</feature>
<sequence>MKVARNIAEVRQWIKQLRQQHSQAGGEATVGLVPTMGFLHDGHASLMRRAKQTSDIVVISIFVNPIQFGPNEDFERYPRDEQRDLALAEREGVDIVFMPAVEDMYPTPTKTHVTVAELTDTLCGASRPGHFDGVSTVVTKLFNIVKPDAAFFGAKDAQQVAVIKQMVIDLNMDIDIVACPIVREADGLALSSRNVYLSAEERSQALVLSRSLEMVKQRMMEQPALTAGDVRNMLRTEIGTSSIAIIDYAEIMTFPQLESLEDDVVLRELSSEVIVALAVKFGKTRLIDNTIFEPSLTPQTVVHA</sequence>
<dbReference type="EC" id="6.3.2.1" evidence="8"/>
<keyword evidence="3 8" id="KW-0436">Ligase</keyword>
<dbReference type="Proteomes" id="UP001597233">
    <property type="component" value="Unassembled WGS sequence"/>
</dbReference>
<comment type="subunit">
    <text evidence="8">Homodimer.</text>
</comment>
<dbReference type="EMBL" id="JBHUEH010000011">
    <property type="protein sequence ID" value="MFD1885051.1"/>
    <property type="molecule type" value="Genomic_DNA"/>
</dbReference>
<dbReference type="Gene3D" id="3.40.50.620">
    <property type="entry name" value="HUPs"/>
    <property type="match status" value="1"/>
</dbReference>
<comment type="similarity">
    <text evidence="2 8">Belongs to the pantothenate synthetase family.</text>
</comment>
<dbReference type="RefSeq" id="WP_347325912.1">
    <property type="nucleotide sequence ID" value="NZ_JBCGUH010000008.1"/>
</dbReference>
<dbReference type="HAMAP" id="MF_00158">
    <property type="entry name" value="PanC"/>
    <property type="match status" value="1"/>
</dbReference>
<dbReference type="SUPFAM" id="SSF52374">
    <property type="entry name" value="Nucleotidylyl transferase"/>
    <property type="match status" value="1"/>
</dbReference>
<dbReference type="CDD" id="cd00560">
    <property type="entry name" value="PanC"/>
    <property type="match status" value="1"/>
</dbReference>
<comment type="pathway">
    <text evidence="1 8">Cofactor biosynthesis; (R)-pantothenate biosynthesis; (R)-pantothenate from (R)-pantoate and beta-alanine: step 1/1.</text>
</comment>
<comment type="miscellaneous">
    <text evidence="8">The reaction proceeds by a bi uni uni bi ping pong mechanism.</text>
</comment>
<dbReference type="NCBIfam" id="TIGR00125">
    <property type="entry name" value="cyt_tran_rel"/>
    <property type="match status" value="1"/>
</dbReference>
<evidence type="ECO:0000256" key="7">
    <source>
        <dbReference type="ARBA" id="ARBA00048258"/>
    </source>
</evidence>
<dbReference type="PANTHER" id="PTHR21299:SF1">
    <property type="entry name" value="PANTOATE--BETA-ALANINE LIGASE"/>
    <property type="match status" value="1"/>
</dbReference>
<dbReference type="InterPro" id="IPR014729">
    <property type="entry name" value="Rossmann-like_a/b/a_fold"/>
</dbReference>
<evidence type="ECO:0000313" key="9">
    <source>
        <dbReference type="EMBL" id="MFD1885051.1"/>
    </source>
</evidence>
<dbReference type="GO" id="GO:0004592">
    <property type="term" value="F:pantoate-beta-alanine ligase activity"/>
    <property type="evidence" value="ECO:0007669"/>
    <property type="project" value="UniProtKB-EC"/>
</dbReference>
<evidence type="ECO:0000256" key="3">
    <source>
        <dbReference type="ARBA" id="ARBA00022598"/>
    </source>
</evidence>
<comment type="function">
    <text evidence="8">Catalyzes the condensation of pantoate with beta-alanine in an ATP-dependent reaction via a pantoyl-adenylate intermediate.</text>
</comment>
<evidence type="ECO:0000256" key="8">
    <source>
        <dbReference type="HAMAP-Rule" id="MF_00158"/>
    </source>
</evidence>
<name>A0ABW4RFH3_9BACL</name>
<feature type="active site" description="Proton donor" evidence="8">
    <location>
        <position position="43"/>
    </location>
</feature>
<dbReference type="Gene3D" id="3.30.1300.10">
    <property type="entry name" value="Pantoate-beta-alanine ligase, C-terminal domain"/>
    <property type="match status" value="1"/>
</dbReference>
<evidence type="ECO:0000313" key="10">
    <source>
        <dbReference type="Proteomes" id="UP001597233"/>
    </source>
</evidence>
<dbReference type="PANTHER" id="PTHR21299">
    <property type="entry name" value="CYTIDYLATE KINASE/PANTOATE-BETA-ALANINE LIGASE"/>
    <property type="match status" value="1"/>
</dbReference>
<feature type="binding site" evidence="8">
    <location>
        <position position="159"/>
    </location>
    <ligand>
        <name>(R)-pantoate</name>
        <dbReference type="ChEBI" id="CHEBI:15980"/>
    </ligand>
</feature>
<keyword evidence="5 8" id="KW-0547">Nucleotide-binding</keyword>
<protein>
    <recommendedName>
        <fullName evidence="8">Pantothenate synthetase</fullName>
        <shortName evidence="8">PS</shortName>
        <ecNumber evidence="8">6.3.2.1</ecNumber>
    </recommendedName>
    <alternativeName>
        <fullName evidence="8">Pantoate--beta-alanine ligase</fullName>
    </alternativeName>
    <alternativeName>
        <fullName evidence="8">Pantoate-activating enzyme</fullName>
    </alternativeName>
</protein>
<reference evidence="10" key="1">
    <citation type="journal article" date="2019" name="Int. J. Syst. Evol. Microbiol.">
        <title>The Global Catalogue of Microorganisms (GCM) 10K type strain sequencing project: providing services to taxonomists for standard genome sequencing and annotation.</title>
        <authorList>
            <consortium name="The Broad Institute Genomics Platform"/>
            <consortium name="The Broad Institute Genome Sequencing Center for Infectious Disease"/>
            <person name="Wu L."/>
            <person name="Ma J."/>
        </authorList>
    </citation>
    <scope>NUCLEOTIDE SEQUENCE [LARGE SCALE GENOMIC DNA]</scope>
    <source>
        <strain evidence="10">CCUG 54950</strain>
    </source>
</reference>
<feature type="binding site" evidence="8">
    <location>
        <position position="182"/>
    </location>
    <ligand>
        <name>ATP</name>
        <dbReference type="ChEBI" id="CHEBI:30616"/>
    </ligand>
</feature>
<evidence type="ECO:0000256" key="5">
    <source>
        <dbReference type="ARBA" id="ARBA00022741"/>
    </source>
</evidence>
<organism evidence="9 10">
    <name type="scientific">Paenibacillus wenxiniae</name>
    <dbReference type="NCBI Taxonomy" id="1636843"/>
    <lineage>
        <taxon>Bacteria</taxon>
        <taxon>Bacillati</taxon>
        <taxon>Bacillota</taxon>
        <taxon>Bacilli</taxon>
        <taxon>Bacillales</taxon>
        <taxon>Paenibacillaceae</taxon>
        <taxon>Paenibacillus</taxon>
    </lineage>
</organism>
<evidence type="ECO:0000256" key="4">
    <source>
        <dbReference type="ARBA" id="ARBA00022655"/>
    </source>
</evidence>
<feature type="binding site" evidence="8">
    <location>
        <position position="67"/>
    </location>
    <ligand>
        <name>(R)-pantoate</name>
        <dbReference type="ChEBI" id="CHEBI:15980"/>
    </ligand>
</feature>
<keyword evidence="8" id="KW-0963">Cytoplasm</keyword>
<keyword evidence="10" id="KW-1185">Reference proteome</keyword>
<dbReference type="Pfam" id="PF02569">
    <property type="entry name" value="Pantoate_ligase"/>
    <property type="match status" value="1"/>
</dbReference>
<feature type="binding site" evidence="8">
    <location>
        <begin position="36"/>
        <end position="43"/>
    </location>
    <ligand>
        <name>ATP</name>
        <dbReference type="ChEBI" id="CHEBI:30616"/>
    </ligand>
</feature>
<evidence type="ECO:0000256" key="6">
    <source>
        <dbReference type="ARBA" id="ARBA00022840"/>
    </source>
</evidence>
<dbReference type="InterPro" id="IPR004821">
    <property type="entry name" value="Cyt_trans-like"/>
</dbReference>
<dbReference type="NCBIfam" id="TIGR00018">
    <property type="entry name" value="panC"/>
    <property type="match status" value="1"/>
</dbReference>
<evidence type="ECO:0000256" key="1">
    <source>
        <dbReference type="ARBA" id="ARBA00004990"/>
    </source>
</evidence>
<comment type="caution">
    <text evidence="9">The sequence shown here is derived from an EMBL/GenBank/DDBJ whole genome shotgun (WGS) entry which is preliminary data.</text>
</comment>
<feature type="binding site" evidence="8">
    <location>
        <position position="67"/>
    </location>
    <ligand>
        <name>beta-alanine</name>
        <dbReference type="ChEBI" id="CHEBI:57966"/>
    </ligand>
</feature>
<accession>A0ABW4RFH3</accession>
<feature type="binding site" evidence="8">
    <location>
        <begin position="153"/>
        <end position="156"/>
    </location>
    <ligand>
        <name>ATP</name>
        <dbReference type="ChEBI" id="CHEBI:30616"/>
    </ligand>
</feature>